<gene>
    <name evidence="1" type="ORF">BRW62_07920</name>
</gene>
<dbReference type="PANTHER" id="PTHR36803">
    <property type="entry name" value="PROTEIN CHLORORESPIRATORY REDUCTION 7, CHLOROPLASTIC"/>
    <property type="match status" value="1"/>
</dbReference>
<dbReference type="PANTHER" id="PTHR36803:SF1">
    <property type="entry name" value="PROTEIN CHLORORESPIRATORY REDUCTION 7, CHLOROPLASTIC"/>
    <property type="match status" value="1"/>
</dbReference>
<evidence type="ECO:0008006" key="3">
    <source>
        <dbReference type="Google" id="ProtNLM"/>
    </source>
</evidence>
<dbReference type="Pfam" id="PF12095">
    <property type="entry name" value="CRR7"/>
    <property type="match status" value="1"/>
</dbReference>
<dbReference type="RefSeq" id="WP_099799031.1">
    <property type="nucleotide sequence ID" value="NZ_CP018092.1"/>
</dbReference>
<dbReference type="Proteomes" id="UP000231057">
    <property type="component" value="Chromosome"/>
</dbReference>
<organism evidence="1 2">
    <name type="scientific">Parathermosynechococcus lividus PCC 6715</name>
    <dbReference type="NCBI Taxonomy" id="1917166"/>
    <lineage>
        <taxon>Bacteria</taxon>
        <taxon>Bacillati</taxon>
        <taxon>Cyanobacteriota</taxon>
        <taxon>Cyanophyceae</taxon>
        <taxon>Acaryochloridales</taxon>
        <taxon>Thermosynechococcaceae</taxon>
        <taxon>Parathermosynechococcus</taxon>
    </lineage>
</organism>
<dbReference type="Gene3D" id="3.90.940.40">
    <property type="entry name" value="Protein CHLORORESPIRATORY REDUCTION 7"/>
    <property type="match status" value="1"/>
</dbReference>
<reference evidence="2" key="2">
    <citation type="journal article" date="2022" name="Front. Microbiol.">
        <title>Comparative Genomic Analysis Revealed Distinct Molecular Components and Organization of CO2-Concentrating Mechanism in Thermophilic Cyanobacteria.</title>
        <authorList>
            <person name="Tang J."/>
            <person name="Zhou H."/>
            <person name="Yao D."/>
            <person name="Riaz S."/>
            <person name="You D."/>
            <person name="Klepacz-Smolka A."/>
            <person name="Daroch M."/>
        </authorList>
    </citation>
    <scope>NUCLEOTIDE SEQUENCE [LARGE SCALE GENOMIC DNA]</scope>
    <source>
        <strain evidence="2">PCC 6715</strain>
    </source>
</reference>
<sequence>MPREGWYVVLESTTATEVFLTAAELQEKLVTYLELPDLELPYDLQPLPDAVSQAQHLIDTGCELRLPNGGYVQWYAVRLEKT</sequence>
<evidence type="ECO:0000313" key="2">
    <source>
        <dbReference type="Proteomes" id="UP000231057"/>
    </source>
</evidence>
<reference evidence="1 2" key="1">
    <citation type="submission" date="2016-11" db="EMBL/GenBank/DDBJ databases">
        <title>Complete genome sequence of thermophilic cyanobacteria strain Synechococcus sp. PCC6715.</title>
        <authorList>
            <person name="Tang J."/>
            <person name="Daroch M."/>
            <person name="Liang Y."/>
            <person name="Jiang D."/>
            <person name="Shah M."/>
        </authorList>
    </citation>
    <scope>NUCLEOTIDE SEQUENCE [LARGE SCALE GENOMIC DNA]</scope>
    <source>
        <strain evidence="1 2">PCC 6715</strain>
    </source>
</reference>
<dbReference type="KEGG" id="slw:BRW62_07920"/>
<evidence type="ECO:0000313" key="1">
    <source>
        <dbReference type="EMBL" id="ATS18689.1"/>
    </source>
</evidence>
<dbReference type="InterPro" id="IPR038150">
    <property type="entry name" value="CRR7-like_sf"/>
</dbReference>
<keyword evidence="2" id="KW-1185">Reference proteome</keyword>
<proteinExistence type="predicted"/>
<name>A0A2D2Q2N6_PARLV</name>
<dbReference type="InterPro" id="IPR021954">
    <property type="entry name" value="CRR7"/>
</dbReference>
<dbReference type="EMBL" id="CP018092">
    <property type="protein sequence ID" value="ATS18689.1"/>
    <property type="molecule type" value="Genomic_DNA"/>
</dbReference>
<accession>A0A2D2Q2N6</accession>
<dbReference type="AlphaFoldDB" id="A0A2D2Q2N6"/>
<protein>
    <recommendedName>
        <fullName evidence="3">Chlororespiratory reduction protein 7</fullName>
    </recommendedName>
</protein>